<accession>A0A9P6C254</accession>
<sequence>MSWRREPGPLPTYLPSLLAVQDALPRESSGILRPPALKHQNATCCSATPLRYSFHERPPWPLSITLAPELLRPQRLYSSFPRWTWTNTALCPGLVKQALGSAWLNIPLTAPPPSNPREGYSRDEGDDTTEPHNEECSPLACDRMQEWVGQREKCIHVADHLHRRPLPRVTASRLLSLLVPTDA</sequence>
<organism evidence="2 3">
    <name type="scientific">Macrolepiota fuliginosa MF-IS2</name>
    <dbReference type="NCBI Taxonomy" id="1400762"/>
    <lineage>
        <taxon>Eukaryota</taxon>
        <taxon>Fungi</taxon>
        <taxon>Dikarya</taxon>
        <taxon>Basidiomycota</taxon>
        <taxon>Agaricomycotina</taxon>
        <taxon>Agaricomycetes</taxon>
        <taxon>Agaricomycetidae</taxon>
        <taxon>Agaricales</taxon>
        <taxon>Agaricineae</taxon>
        <taxon>Agaricaceae</taxon>
        <taxon>Macrolepiota</taxon>
    </lineage>
</organism>
<gene>
    <name evidence="2" type="ORF">P691DRAFT_812897</name>
</gene>
<protein>
    <submittedName>
        <fullName evidence="2">Uncharacterized protein</fullName>
    </submittedName>
</protein>
<evidence type="ECO:0000313" key="2">
    <source>
        <dbReference type="EMBL" id="KAF9449196.1"/>
    </source>
</evidence>
<reference evidence="2" key="1">
    <citation type="submission" date="2020-11" db="EMBL/GenBank/DDBJ databases">
        <authorList>
            <consortium name="DOE Joint Genome Institute"/>
            <person name="Ahrendt S."/>
            <person name="Riley R."/>
            <person name="Andreopoulos W."/>
            <person name="Labutti K."/>
            <person name="Pangilinan J."/>
            <person name="Ruiz-Duenas F.J."/>
            <person name="Barrasa J.M."/>
            <person name="Sanchez-Garcia M."/>
            <person name="Camarero S."/>
            <person name="Miyauchi S."/>
            <person name="Serrano A."/>
            <person name="Linde D."/>
            <person name="Babiker R."/>
            <person name="Drula E."/>
            <person name="Ayuso-Fernandez I."/>
            <person name="Pacheco R."/>
            <person name="Padilla G."/>
            <person name="Ferreira P."/>
            <person name="Barriuso J."/>
            <person name="Kellner H."/>
            <person name="Castanera R."/>
            <person name="Alfaro M."/>
            <person name="Ramirez L."/>
            <person name="Pisabarro A.G."/>
            <person name="Kuo A."/>
            <person name="Tritt A."/>
            <person name="Lipzen A."/>
            <person name="He G."/>
            <person name="Yan M."/>
            <person name="Ng V."/>
            <person name="Cullen D."/>
            <person name="Martin F."/>
            <person name="Rosso M.-N."/>
            <person name="Henrissat B."/>
            <person name="Hibbett D."/>
            <person name="Martinez A.T."/>
            <person name="Grigoriev I.V."/>
        </authorList>
    </citation>
    <scope>NUCLEOTIDE SEQUENCE</scope>
    <source>
        <strain evidence="2">MF-IS2</strain>
    </source>
</reference>
<evidence type="ECO:0000256" key="1">
    <source>
        <dbReference type="SAM" id="MobiDB-lite"/>
    </source>
</evidence>
<name>A0A9P6C254_9AGAR</name>
<keyword evidence="3" id="KW-1185">Reference proteome</keyword>
<dbReference type="AlphaFoldDB" id="A0A9P6C254"/>
<feature type="compositionally biased region" description="Basic and acidic residues" evidence="1">
    <location>
        <begin position="119"/>
        <end position="135"/>
    </location>
</feature>
<proteinExistence type="predicted"/>
<dbReference type="EMBL" id="MU151138">
    <property type="protein sequence ID" value="KAF9449196.1"/>
    <property type="molecule type" value="Genomic_DNA"/>
</dbReference>
<feature type="region of interest" description="Disordered" evidence="1">
    <location>
        <begin position="108"/>
        <end position="136"/>
    </location>
</feature>
<dbReference type="Proteomes" id="UP000807342">
    <property type="component" value="Unassembled WGS sequence"/>
</dbReference>
<comment type="caution">
    <text evidence="2">The sequence shown here is derived from an EMBL/GenBank/DDBJ whole genome shotgun (WGS) entry which is preliminary data.</text>
</comment>
<evidence type="ECO:0000313" key="3">
    <source>
        <dbReference type="Proteomes" id="UP000807342"/>
    </source>
</evidence>